<proteinExistence type="predicted"/>
<comment type="caution">
    <text evidence="1">The sequence shown here is derived from an EMBL/GenBank/DDBJ whole genome shotgun (WGS) entry which is preliminary data.</text>
</comment>
<accession>X1RZX5</accession>
<evidence type="ECO:0000313" key="1">
    <source>
        <dbReference type="EMBL" id="GAI61059.1"/>
    </source>
</evidence>
<dbReference type="AlphaFoldDB" id="X1RZX5"/>
<dbReference type="EMBL" id="BARW01000210">
    <property type="protein sequence ID" value="GAI61059.1"/>
    <property type="molecule type" value="Genomic_DNA"/>
</dbReference>
<gene>
    <name evidence="1" type="ORF">S12H4_01162</name>
</gene>
<name>X1RZX5_9ZZZZ</name>
<organism evidence="1">
    <name type="scientific">marine sediment metagenome</name>
    <dbReference type="NCBI Taxonomy" id="412755"/>
    <lineage>
        <taxon>unclassified sequences</taxon>
        <taxon>metagenomes</taxon>
        <taxon>ecological metagenomes</taxon>
    </lineage>
</organism>
<sequence>MARKRTKAEALERLHGISDEVGGIPLKGKAKAIRDGALLGAAGLIMLDPLNLLADSKIVLPLDMVAIPAYQAYMIEGSPSMQIYIRAGETIVPTGGNVRDVQEAVDEAATDFQVEVENKVSPTPSAYQRRYKKAFARLKPEYVKKDGTWKKNGFKRCVKAAHAVARKN</sequence>
<protein>
    <submittedName>
        <fullName evidence="1">Uncharacterized protein</fullName>
    </submittedName>
</protein>
<reference evidence="1" key="1">
    <citation type="journal article" date="2014" name="Front. Microbiol.">
        <title>High frequency of phylogenetically diverse reductive dehalogenase-homologous genes in deep subseafloor sedimentary metagenomes.</title>
        <authorList>
            <person name="Kawai M."/>
            <person name="Futagami T."/>
            <person name="Toyoda A."/>
            <person name="Takaki Y."/>
            <person name="Nishi S."/>
            <person name="Hori S."/>
            <person name="Arai W."/>
            <person name="Tsubouchi T."/>
            <person name="Morono Y."/>
            <person name="Uchiyama I."/>
            <person name="Ito T."/>
            <person name="Fujiyama A."/>
            <person name="Inagaki F."/>
            <person name="Takami H."/>
        </authorList>
    </citation>
    <scope>NUCLEOTIDE SEQUENCE</scope>
    <source>
        <strain evidence="1">Expedition CK06-06</strain>
    </source>
</reference>